<feature type="domain" description="ZSWIM1/3 RNaseH-like" evidence="1">
    <location>
        <begin position="69"/>
        <end position="169"/>
    </location>
</feature>
<reference evidence="2 3" key="1">
    <citation type="submission" date="2018-06" db="EMBL/GenBank/DDBJ databases">
        <title>Comparative genomics reveals the genomic features of Rhizophagus irregularis, R. cerebriforme, R. diaphanum and Gigaspora rosea, and their symbiotic lifestyle signature.</title>
        <authorList>
            <person name="Morin E."/>
            <person name="San Clemente H."/>
            <person name="Chen E.C.H."/>
            <person name="De La Providencia I."/>
            <person name="Hainaut M."/>
            <person name="Kuo A."/>
            <person name="Kohler A."/>
            <person name="Murat C."/>
            <person name="Tang N."/>
            <person name="Roy S."/>
            <person name="Loubradou J."/>
            <person name="Henrissat B."/>
            <person name="Grigoriev I.V."/>
            <person name="Corradi N."/>
            <person name="Roux C."/>
            <person name="Martin F.M."/>
        </authorList>
    </citation>
    <scope>NUCLEOTIDE SEQUENCE [LARGE SCALE GENOMIC DNA]</scope>
    <source>
        <strain evidence="2 3">DAOM 194757</strain>
    </source>
</reference>
<evidence type="ECO:0000313" key="3">
    <source>
        <dbReference type="Proteomes" id="UP000266673"/>
    </source>
</evidence>
<dbReference type="EMBL" id="QKWP01000177">
    <property type="protein sequence ID" value="RIB25373.1"/>
    <property type="molecule type" value="Genomic_DNA"/>
</dbReference>
<dbReference type="STRING" id="44941.A0A397VZC4"/>
<evidence type="ECO:0000313" key="2">
    <source>
        <dbReference type="EMBL" id="RIB25373.1"/>
    </source>
</evidence>
<organism evidence="2 3">
    <name type="scientific">Gigaspora rosea</name>
    <dbReference type="NCBI Taxonomy" id="44941"/>
    <lineage>
        <taxon>Eukaryota</taxon>
        <taxon>Fungi</taxon>
        <taxon>Fungi incertae sedis</taxon>
        <taxon>Mucoromycota</taxon>
        <taxon>Glomeromycotina</taxon>
        <taxon>Glomeromycetes</taxon>
        <taxon>Diversisporales</taxon>
        <taxon>Gigasporaceae</taxon>
        <taxon>Gigaspora</taxon>
    </lineage>
</organism>
<accession>A0A397VZC4</accession>
<sequence length="319" mass="37407">MLTPPDIDKIFDIDEIEEINMDIKDNDADNMFDSILDATDEKWRIKLINEGGNCLYERNNEMNDIGFLFAFQTKEQKELANLARVLCLDSTHGMNHYGYHLFTIVMRHPITGSGYSIAFLISQFKRSLILKRWLNFLKYENEKLDPDIFMVDDAGEEIKAVGESFPNRNSLERFMEINEERRRPGHRLDGEVYLLVEIVLRDINFSVLLNELKIACKHIFSVLAQLYIDYDDNKENENVNIEVYDKNVEIAKLQKDLAAIIVEWKEREGYDICSLRKAFRQTAQRERARIARIKVIPQVGEQKINQIASNTKFRKQINF</sequence>
<dbReference type="OrthoDB" id="10413181at2759"/>
<proteinExistence type="predicted"/>
<dbReference type="AlphaFoldDB" id="A0A397VZC4"/>
<dbReference type="Proteomes" id="UP000266673">
    <property type="component" value="Unassembled WGS sequence"/>
</dbReference>
<gene>
    <name evidence="2" type="ORF">C2G38_2166112</name>
</gene>
<evidence type="ECO:0000259" key="1">
    <source>
        <dbReference type="Pfam" id="PF21056"/>
    </source>
</evidence>
<dbReference type="Pfam" id="PF21056">
    <property type="entry name" value="ZSWIM1-3_RNaseH-like"/>
    <property type="match status" value="1"/>
</dbReference>
<comment type="caution">
    <text evidence="2">The sequence shown here is derived from an EMBL/GenBank/DDBJ whole genome shotgun (WGS) entry which is preliminary data.</text>
</comment>
<keyword evidence="3" id="KW-1185">Reference proteome</keyword>
<name>A0A397VZC4_9GLOM</name>
<dbReference type="InterPro" id="IPR048324">
    <property type="entry name" value="ZSWIM1-3_RNaseH-like"/>
</dbReference>
<protein>
    <recommendedName>
        <fullName evidence="1">ZSWIM1/3 RNaseH-like domain-containing protein</fullName>
    </recommendedName>
</protein>